<keyword evidence="7" id="KW-0436">Ligase</keyword>
<gene>
    <name evidence="7" type="ORF">QOZ93_001387</name>
</gene>
<accession>A0ABU0JRC4</accession>
<dbReference type="RefSeq" id="WP_307355645.1">
    <property type="nucleotide sequence ID" value="NZ_BAAACJ010000005.1"/>
</dbReference>
<evidence type="ECO:0000313" key="8">
    <source>
        <dbReference type="Proteomes" id="UP001224418"/>
    </source>
</evidence>
<feature type="transmembrane region" description="Helical" evidence="5">
    <location>
        <begin position="200"/>
        <end position="230"/>
    </location>
</feature>
<dbReference type="Proteomes" id="UP001224418">
    <property type="component" value="Unassembled WGS sequence"/>
</dbReference>
<dbReference type="Pfam" id="PF04932">
    <property type="entry name" value="Wzy_C"/>
    <property type="match status" value="1"/>
</dbReference>
<evidence type="ECO:0000259" key="6">
    <source>
        <dbReference type="Pfam" id="PF04932"/>
    </source>
</evidence>
<comment type="caution">
    <text evidence="7">The sequence shown here is derived from an EMBL/GenBank/DDBJ whole genome shotgun (WGS) entry which is preliminary data.</text>
</comment>
<dbReference type="GO" id="GO:0016874">
    <property type="term" value="F:ligase activity"/>
    <property type="evidence" value="ECO:0007669"/>
    <property type="project" value="UniProtKB-KW"/>
</dbReference>
<feature type="transmembrane region" description="Helical" evidence="5">
    <location>
        <begin position="171"/>
        <end position="188"/>
    </location>
</feature>
<evidence type="ECO:0000256" key="1">
    <source>
        <dbReference type="ARBA" id="ARBA00004141"/>
    </source>
</evidence>
<evidence type="ECO:0000256" key="3">
    <source>
        <dbReference type="ARBA" id="ARBA00022989"/>
    </source>
</evidence>
<feature type="transmembrane region" description="Helical" evidence="5">
    <location>
        <begin position="69"/>
        <end position="92"/>
    </location>
</feature>
<feature type="transmembrane region" description="Helical" evidence="5">
    <location>
        <begin position="130"/>
        <end position="151"/>
    </location>
</feature>
<dbReference type="InterPro" id="IPR051533">
    <property type="entry name" value="WaaL-like"/>
</dbReference>
<dbReference type="PANTHER" id="PTHR37422">
    <property type="entry name" value="TEICHURONIC ACID BIOSYNTHESIS PROTEIN TUAE"/>
    <property type="match status" value="1"/>
</dbReference>
<feature type="transmembrane region" description="Helical" evidence="5">
    <location>
        <begin position="7"/>
        <end position="23"/>
    </location>
</feature>
<feature type="transmembrane region" description="Helical" evidence="5">
    <location>
        <begin position="38"/>
        <end position="57"/>
    </location>
</feature>
<feature type="transmembrane region" description="Helical" evidence="5">
    <location>
        <begin position="98"/>
        <end position="118"/>
    </location>
</feature>
<dbReference type="EMBL" id="JAUSWN010000010">
    <property type="protein sequence ID" value="MDQ0479646.1"/>
    <property type="molecule type" value="Genomic_DNA"/>
</dbReference>
<keyword evidence="2 5" id="KW-0812">Transmembrane</keyword>
<comment type="subcellular location">
    <subcellularLocation>
        <location evidence="1">Membrane</location>
        <topology evidence="1">Multi-pass membrane protein</topology>
    </subcellularLocation>
</comment>
<feature type="transmembrane region" description="Helical" evidence="5">
    <location>
        <begin position="236"/>
        <end position="253"/>
    </location>
</feature>
<name>A0ABU0JRC4_HATLI</name>
<organism evidence="7 8">
    <name type="scientific">Hathewaya limosa</name>
    <name type="common">Clostridium limosum</name>
    <dbReference type="NCBI Taxonomy" id="1536"/>
    <lineage>
        <taxon>Bacteria</taxon>
        <taxon>Bacillati</taxon>
        <taxon>Bacillota</taxon>
        <taxon>Clostridia</taxon>
        <taxon>Eubacteriales</taxon>
        <taxon>Clostridiaceae</taxon>
        <taxon>Hathewaya</taxon>
    </lineage>
</organism>
<keyword evidence="8" id="KW-1185">Reference proteome</keyword>
<protein>
    <submittedName>
        <fullName evidence="7">O-antigen ligase</fullName>
    </submittedName>
</protein>
<feature type="transmembrane region" description="Helical" evidence="5">
    <location>
        <begin position="387"/>
        <end position="404"/>
    </location>
</feature>
<keyword evidence="3 5" id="KW-1133">Transmembrane helix</keyword>
<evidence type="ECO:0000256" key="2">
    <source>
        <dbReference type="ARBA" id="ARBA00022692"/>
    </source>
</evidence>
<proteinExistence type="predicted"/>
<dbReference type="PANTHER" id="PTHR37422:SF17">
    <property type="entry name" value="O-ANTIGEN LIGASE"/>
    <property type="match status" value="1"/>
</dbReference>
<dbReference type="InterPro" id="IPR007016">
    <property type="entry name" value="O-antigen_ligase-rel_domated"/>
</dbReference>
<reference evidence="7 8" key="1">
    <citation type="submission" date="2023-07" db="EMBL/GenBank/DDBJ databases">
        <title>Genomic Encyclopedia of Type Strains, Phase IV (KMG-IV): sequencing the most valuable type-strain genomes for metagenomic binning, comparative biology and taxonomic classification.</title>
        <authorList>
            <person name="Goeker M."/>
        </authorList>
    </citation>
    <scope>NUCLEOTIDE SEQUENCE [LARGE SCALE GENOMIC DNA]</scope>
    <source>
        <strain evidence="7 8">DSM 1400</strain>
    </source>
</reference>
<evidence type="ECO:0000256" key="5">
    <source>
        <dbReference type="SAM" id="Phobius"/>
    </source>
</evidence>
<feature type="domain" description="O-antigen ligase-related" evidence="6">
    <location>
        <begin position="201"/>
        <end position="339"/>
    </location>
</feature>
<sequence>MKKISCYIINLLLMVYLIVYPLVPLDNKIGKFKFNPDYVLILLIGIILLAIIFCKEFRKKIFYGLKDFFTSALGITLIIFNLLMYMSTLYAIDKRITVTQSIRFTLYIVIFFIISYVISEKMITIGVTKLGFLISIIISLKGIVQYINLKFLNKIPREIRVGSFLENPNNLGVYLIFFMFISITFIFVNQDIKKRIMYTIISFILLLGIIVCGSRNALLALLLGTFLLILTYNKKYIIFGIILTLVLFIAPVSRNRMIEVFDAGQNSSRIKIWKSASYVIRDNKTLGVGYDNFMIVYPDYVKKYPKELETRRWYHAQHPHNIFLKVQSELGILGTISFLAMIISSLFTVKLAIKNSKDNTEKYLLKVLGVTFIVFQIMNLIDCYYNIPKIMITMFIMLGIINFYKRKRINE</sequence>
<evidence type="ECO:0000313" key="7">
    <source>
        <dbReference type="EMBL" id="MDQ0479646.1"/>
    </source>
</evidence>
<evidence type="ECO:0000256" key="4">
    <source>
        <dbReference type="ARBA" id="ARBA00023136"/>
    </source>
</evidence>
<keyword evidence="4 5" id="KW-0472">Membrane</keyword>